<evidence type="ECO:0000256" key="4">
    <source>
        <dbReference type="ARBA" id="ARBA00022729"/>
    </source>
</evidence>
<dbReference type="GO" id="GO:0010008">
    <property type="term" value="C:endosome membrane"/>
    <property type="evidence" value="ECO:0007669"/>
    <property type="project" value="UniProtKB-SubCell"/>
</dbReference>
<dbReference type="Gene3D" id="2.70.130.10">
    <property type="entry name" value="Mannose-6-phosphate receptor binding domain"/>
    <property type="match status" value="1"/>
</dbReference>
<evidence type="ECO:0000256" key="8">
    <source>
        <dbReference type="ARBA" id="ARBA00023180"/>
    </source>
</evidence>
<evidence type="ECO:0000313" key="12">
    <source>
        <dbReference type="EMBL" id="KAJ8025221.1"/>
    </source>
</evidence>
<comment type="subcellular location">
    <subcellularLocation>
        <location evidence="1">Endomembrane system</location>
    </subcellularLocation>
</comment>
<gene>
    <name evidence="12" type="ORF">HOLleu_35367</name>
</gene>
<evidence type="ECO:0000256" key="9">
    <source>
        <dbReference type="SAM" id="Phobius"/>
    </source>
</evidence>
<dbReference type="InterPro" id="IPR009011">
    <property type="entry name" value="Man6P_isomerase_rcpt-bd_dom_sf"/>
</dbReference>
<dbReference type="InterPro" id="IPR028927">
    <property type="entry name" value="Man-6-P_rcpt"/>
</dbReference>
<dbReference type="GO" id="GO:0005802">
    <property type="term" value="C:trans-Golgi network"/>
    <property type="evidence" value="ECO:0007669"/>
    <property type="project" value="TreeGrafter"/>
</dbReference>
<dbReference type="EMBL" id="JAIZAY010000018">
    <property type="protein sequence ID" value="KAJ8025221.1"/>
    <property type="molecule type" value="Genomic_DNA"/>
</dbReference>
<keyword evidence="12" id="KW-0675">Receptor</keyword>
<reference evidence="12" key="1">
    <citation type="submission" date="2021-10" db="EMBL/GenBank/DDBJ databases">
        <title>Tropical sea cucumber genome reveals ecological adaptation and Cuvierian tubules defense mechanism.</title>
        <authorList>
            <person name="Chen T."/>
        </authorList>
    </citation>
    <scope>NUCLEOTIDE SEQUENCE</scope>
    <source>
        <strain evidence="12">Nanhai2018</strain>
        <tissue evidence="12">Muscle</tissue>
    </source>
</reference>
<protein>
    <submittedName>
        <fullName evidence="12">Cation-dependent mannose-6-phosphate receptor</fullName>
    </submittedName>
</protein>
<evidence type="ECO:0000256" key="10">
    <source>
        <dbReference type="SAM" id="SignalP"/>
    </source>
</evidence>
<keyword evidence="6 9" id="KW-0472">Membrane</keyword>
<evidence type="ECO:0000256" key="3">
    <source>
        <dbReference type="ARBA" id="ARBA00022692"/>
    </source>
</evidence>
<dbReference type="Pfam" id="PF02157">
    <property type="entry name" value="Man-6-P_recep"/>
    <property type="match status" value="1"/>
</dbReference>
<evidence type="ECO:0000313" key="13">
    <source>
        <dbReference type="Proteomes" id="UP001152320"/>
    </source>
</evidence>
<comment type="caution">
    <text evidence="12">The sequence shown here is derived from an EMBL/GenBank/DDBJ whole genome shotgun (WGS) entry which is preliminary data.</text>
</comment>
<evidence type="ECO:0000256" key="7">
    <source>
        <dbReference type="ARBA" id="ARBA00023157"/>
    </source>
</evidence>
<dbReference type="SUPFAM" id="SSF50911">
    <property type="entry name" value="Mannose 6-phosphate receptor domain"/>
    <property type="match status" value="1"/>
</dbReference>
<sequence>MEVGYLICLLTVLIYSSGCYGQGPCVKKNDCVCQFPDGTTINLESIAKTNTFAFPYQEDQSGIGVWEYAYNPCYPVTDTDDCKDVAACQRDPYTDGHFSIGDATSADFLTAEDRIKIGYSSIDKHGTPKILTVTLVCDKSATTPELLVQGEDPRKNSYQYTLISECCCPGRCDSGPPPPPSGSGCMRLGSILCIAFTCLVAVYLVAGVIFMKFVKHAEGKEVIPNYSFWTDLPALIKGGCMFTYSKFLQLIGRGKGGYDSM</sequence>
<keyword evidence="4 10" id="KW-0732">Signal</keyword>
<dbReference type="PROSITE" id="PS51914">
    <property type="entry name" value="MRH"/>
    <property type="match status" value="1"/>
</dbReference>
<feature type="chain" id="PRO_5040446579" evidence="10">
    <location>
        <begin position="22"/>
        <end position="261"/>
    </location>
</feature>
<evidence type="ECO:0000256" key="1">
    <source>
        <dbReference type="ARBA" id="ARBA00004308"/>
    </source>
</evidence>
<dbReference type="OrthoDB" id="29460at2759"/>
<keyword evidence="8" id="KW-0325">Glycoprotein</keyword>
<keyword evidence="7" id="KW-1015">Disulfide bond</keyword>
<feature type="transmembrane region" description="Helical" evidence="9">
    <location>
        <begin position="188"/>
        <end position="210"/>
    </location>
</feature>
<organism evidence="12 13">
    <name type="scientific">Holothuria leucospilota</name>
    <name type="common">Black long sea cucumber</name>
    <name type="synonym">Mertensiothuria leucospilota</name>
    <dbReference type="NCBI Taxonomy" id="206669"/>
    <lineage>
        <taxon>Eukaryota</taxon>
        <taxon>Metazoa</taxon>
        <taxon>Echinodermata</taxon>
        <taxon>Eleutherozoa</taxon>
        <taxon>Echinozoa</taxon>
        <taxon>Holothuroidea</taxon>
        <taxon>Aspidochirotacea</taxon>
        <taxon>Aspidochirotida</taxon>
        <taxon>Holothuriidae</taxon>
        <taxon>Holothuria</taxon>
    </lineage>
</organism>
<name>A0A9Q1BEW5_HOLLE</name>
<dbReference type="AlphaFoldDB" id="A0A9Q1BEW5"/>
<proteinExistence type="predicted"/>
<evidence type="ECO:0000259" key="11">
    <source>
        <dbReference type="PROSITE" id="PS51914"/>
    </source>
</evidence>
<dbReference type="PANTHER" id="PTHR15071:SF0">
    <property type="entry name" value="MANNOSE 6-PHOSPHATE RECEPTOR-LIKE PROTEIN 1"/>
    <property type="match status" value="1"/>
</dbReference>
<evidence type="ECO:0000256" key="2">
    <source>
        <dbReference type="ARBA" id="ARBA00022448"/>
    </source>
</evidence>
<dbReference type="GO" id="GO:0000139">
    <property type="term" value="C:Golgi membrane"/>
    <property type="evidence" value="ECO:0007669"/>
    <property type="project" value="UniProtKB-SubCell"/>
</dbReference>
<dbReference type="InterPro" id="IPR044865">
    <property type="entry name" value="MRH_dom"/>
</dbReference>
<evidence type="ECO:0000256" key="5">
    <source>
        <dbReference type="ARBA" id="ARBA00022989"/>
    </source>
</evidence>
<keyword evidence="3 9" id="KW-0812">Transmembrane</keyword>
<dbReference type="PANTHER" id="PTHR15071">
    <property type="entry name" value="MANNOSE-6-PHOSPHATE RECEPTOR FAMILY MEMBER"/>
    <property type="match status" value="1"/>
</dbReference>
<accession>A0A9Q1BEW5</accession>
<dbReference type="Proteomes" id="UP001152320">
    <property type="component" value="Chromosome 18"/>
</dbReference>
<keyword evidence="2" id="KW-0813">Transport</keyword>
<keyword evidence="5 9" id="KW-1133">Transmembrane helix</keyword>
<keyword evidence="13" id="KW-1185">Reference proteome</keyword>
<feature type="signal peptide" evidence="10">
    <location>
        <begin position="1"/>
        <end position="21"/>
    </location>
</feature>
<evidence type="ECO:0000256" key="6">
    <source>
        <dbReference type="ARBA" id="ARBA00023136"/>
    </source>
</evidence>
<feature type="domain" description="MRH" evidence="11">
    <location>
        <begin position="29"/>
        <end position="170"/>
    </location>
</feature>